<dbReference type="Proteomes" id="UP000215215">
    <property type="component" value="Unassembled WGS sequence"/>
</dbReference>
<dbReference type="Gene3D" id="3.30.470.30">
    <property type="entry name" value="DNA ligase/mRNA capping enzyme"/>
    <property type="match status" value="1"/>
</dbReference>
<dbReference type="Pfam" id="PF03119">
    <property type="entry name" value="DNA_ligase_ZBD"/>
    <property type="match status" value="1"/>
</dbReference>
<dbReference type="SMART" id="SM00278">
    <property type="entry name" value="HhH1"/>
    <property type="match status" value="4"/>
</dbReference>
<dbReference type="InterPro" id="IPR010994">
    <property type="entry name" value="RuvA_2-like"/>
</dbReference>
<dbReference type="InterPro" id="IPR012340">
    <property type="entry name" value="NA-bd_OB-fold"/>
</dbReference>
<evidence type="ECO:0000313" key="16">
    <source>
        <dbReference type="EMBL" id="OYD15951.1"/>
    </source>
</evidence>
<keyword evidence="6 14" id="KW-0479">Metal-binding</keyword>
<name>A0A235BUR5_UNCW3</name>
<keyword evidence="10 14" id="KW-0520">NAD</keyword>
<feature type="binding site" evidence="14">
    <location>
        <position position="410"/>
    </location>
    <ligand>
        <name>Zn(2+)</name>
        <dbReference type="ChEBI" id="CHEBI:29105"/>
    </ligand>
</feature>
<keyword evidence="4 14" id="KW-0436">Ligase</keyword>
<evidence type="ECO:0000256" key="5">
    <source>
        <dbReference type="ARBA" id="ARBA00022705"/>
    </source>
</evidence>
<reference evidence="16 17" key="1">
    <citation type="submission" date="2017-07" db="EMBL/GenBank/DDBJ databases">
        <title>Recovery of genomes from metagenomes via a dereplication, aggregation, and scoring strategy.</title>
        <authorList>
            <person name="Sieber C.M."/>
            <person name="Probst A.J."/>
            <person name="Sharrar A."/>
            <person name="Thomas B.C."/>
            <person name="Hess M."/>
            <person name="Tringe S.G."/>
            <person name="Banfield J.F."/>
        </authorList>
    </citation>
    <scope>NUCLEOTIDE SEQUENCE [LARGE SCALE GENOMIC DNA]</scope>
    <source>
        <strain evidence="16">JGI_Cruoil_03_44_89</strain>
    </source>
</reference>
<dbReference type="CDD" id="cd17748">
    <property type="entry name" value="BRCT_DNA_ligase_like"/>
    <property type="match status" value="1"/>
</dbReference>
<feature type="binding site" evidence="14">
    <location>
        <position position="136"/>
    </location>
    <ligand>
        <name>NAD(+)</name>
        <dbReference type="ChEBI" id="CHEBI:57540"/>
    </ligand>
</feature>
<comment type="cofactor">
    <cofactor evidence="14">
        <name>Mg(2+)</name>
        <dbReference type="ChEBI" id="CHEBI:18420"/>
    </cofactor>
    <cofactor evidence="14">
        <name>Mn(2+)</name>
        <dbReference type="ChEBI" id="CHEBI:29035"/>
    </cofactor>
</comment>
<dbReference type="PANTHER" id="PTHR23389:SF9">
    <property type="entry name" value="DNA LIGASE"/>
    <property type="match status" value="1"/>
</dbReference>
<dbReference type="GO" id="GO:0006281">
    <property type="term" value="P:DNA repair"/>
    <property type="evidence" value="ECO:0007669"/>
    <property type="project" value="UniProtKB-KW"/>
</dbReference>
<feature type="binding site" evidence="14">
    <location>
        <begin position="83"/>
        <end position="84"/>
    </location>
    <ligand>
        <name>NAD(+)</name>
        <dbReference type="ChEBI" id="CHEBI:57540"/>
    </ligand>
</feature>
<dbReference type="Gene3D" id="2.40.50.140">
    <property type="entry name" value="Nucleic acid-binding proteins"/>
    <property type="match status" value="1"/>
</dbReference>
<dbReference type="Gene3D" id="1.10.150.20">
    <property type="entry name" value="5' to 3' exonuclease, C-terminal subdomain"/>
    <property type="match status" value="2"/>
</dbReference>
<evidence type="ECO:0000256" key="14">
    <source>
        <dbReference type="HAMAP-Rule" id="MF_01588"/>
    </source>
</evidence>
<dbReference type="InterPro" id="IPR001679">
    <property type="entry name" value="DNA_ligase"/>
</dbReference>
<dbReference type="NCBIfam" id="NF005932">
    <property type="entry name" value="PRK07956.1"/>
    <property type="match status" value="1"/>
</dbReference>
<dbReference type="GO" id="GO:0006260">
    <property type="term" value="P:DNA replication"/>
    <property type="evidence" value="ECO:0007669"/>
    <property type="project" value="UniProtKB-KW"/>
</dbReference>
<dbReference type="EMBL" id="NOZQ01000096">
    <property type="protein sequence ID" value="OYD15951.1"/>
    <property type="molecule type" value="Genomic_DNA"/>
</dbReference>
<comment type="caution">
    <text evidence="16">The sequence shown here is derived from an EMBL/GenBank/DDBJ whole genome shotgun (WGS) entry which is preliminary data.</text>
</comment>
<feature type="active site" description="N6-AMP-lysine intermediate" evidence="14">
    <location>
        <position position="115"/>
    </location>
</feature>
<dbReference type="FunFam" id="1.10.150.20:FF:000007">
    <property type="entry name" value="DNA ligase"/>
    <property type="match status" value="1"/>
</dbReference>
<dbReference type="SUPFAM" id="SSF50249">
    <property type="entry name" value="Nucleic acid-binding proteins"/>
    <property type="match status" value="1"/>
</dbReference>
<dbReference type="InterPro" id="IPR041663">
    <property type="entry name" value="DisA/LigA_HHH"/>
</dbReference>
<dbReference type="GO" id="GO:0005829">
    <property type="term" value="C:cytosol"/>
    <property type="evidence" value="ECO:0007669"/>
    <property type="project" value="TreeGrafter"/>
</dbReference>
<dbReference type="InterPro" id="IPR013840">
    <property type="entry name" value="DNAligase_N"/>
</dbReference>
<feature type="binding site" evidence="14">
    <location>
        <position position="425"/>
    </location>
    <ligand>
        <name>Zn(2+)</name>
        <dbReference type="ChEBI" id="CHEBI:29105"/>
    </ligand>
</feature>
<dbReference type="Gene3D" id="6.20.10.30">
    <property type="match status" value="1"/>
</dbReference>
<dbReference type="EC" id="6.5.1.2" evidence="2 14"/>
<dbReference type="Pfam" id="PF00533">
    <property type="entry name" value="BRCT"/>
    <property type="match status" value="1"/>
</dbReference>
<dbReference type="FunFam" id="2.40.50.140:FF:000012">
    <property type="entry name" value="DNA ligase"/>
    <property type="match status" value="1"/>
</dbReference>
<evidence type="ECO:0000256" key="13">
    <source>
        <dbReference type="ARBA" id="ARBA00060881"/>
    </source>
</evidence>
<dbReference type="GO" id="GO:0003911">
    <property type="term" value="F:DNA ligase (NAD+) activity"/>
    <property type="evidence" value="ECO:0007669"/>
    <property type="project" value="UniProtKB-UniRule"/>
</dbReference>
<dbReference type="Pfam" id="PF01653">
    <property type="entry name" value="DNA_ligase_aden"/>
    <property type="match status" value="1"/>
</dbReference>
<dbReference type="PROSITE" id="PS01056">
    <property type="entry name" value="DNA_LIGASE_N2"/>
    <property type="match status" value="1"/>
</dbReference>
<dbReference type="NCBIfam" id="TIGR00575">
    <property type="entry name" value="dnlj"/>
    <property type="match status" value="1"/>
</dbReference>
<dbReference type="GO" id="GO:0046872">
    <property type="term" value="F:metal ion binding"/>
    <property type="evidence" value="ECO:0007669"/>
    <property type="project" value="UniProtKB-KW"/>
</dbReference>
<keyword evidence="8 14" id="KW-0862">Zinc</keyword>
<feature type="binding site" evidence="14">
    <location>
        <position position="430"/>
    </location>
    <ligand>
        <name>Zn(2+)</name>
        <dbReference type="ChEBI" id="CHEBI:29105"/>
    </ligand>
</feature>
<feature type="domain" description="BRCT" evidence="15">
    <location>
        <begin position="587"/>
        <end position="672"/>
    </location>
</feature>
<dbReference type="PIRSF" id="PIRSF001604">
    <property type="entry name" value="LigA"/>
    <property type="match status" value="1"/>
</dbReference>
<evidence type="ECO:0000256" key="8">
    <source>
        <dbReference type="ARBA" id="ARBA00022833"/>
    </source>
</evidence>
<keyword evidence="5 14" id="KW-0235">DNA replication</keyword>
<dbReference type="SUPFAM" id="SSF47781">
    <property type="entry name" value="RuvA domain 2-like"/>
    <property type="match status" value="1"/>
</dbReference>
<evidence type="ECO:0000256" key="2">
    <source>
        <dbReference type="ARBA" id="ARBA00012722"/>
    </source>
</evidence>
<dbReference type="InterPro" id="IPR001357">
    <property type="entry name" value="BRCT_dom"/>
</dbReference>
<dbReference type="PROSITE" id="PS50172">
    <property type="entry name" value="BRCT"/>
    <property type="match status" value="1"/>
</dbReference>
<dbReference type="SMART" id="SM00292">
    <property type="entry name" value="BRCT"/>
    <property type="match status" value="1"/>
</dbReference>
<sequence length="672" mass="75362">MPSKELEERVKKLRETINYHNYRYYVLSQPVISDYEYDILMGELIELEREYPGLVTPDSPTQRVGGEPAEGFPPVEHDLPMLSLDNTYSEEEIVSFHNRIKKTLGEEPSYTLELKIDGVAVSLIYSDFILTRASTRGNGRVGDEITQNIKTVRTVPLKLITDDGRLKNLEVRGEVFMPKEAFVELNKEREREGLSLFANPRNAAAGSLKLLDPKKVAKRNLDIIIHTVPSPVDGINSHFSMLKILRKVGLKTDSHTRFCKTVDDVLKYRAEWENKRKNLPYEVDGIVMKVDKFSRQRGLGSTDKSPRWAIAYKYPAEQATTRVVDIVPQVGRTGIITPVAVLEPVFLSGSTISRATLHNADEIARKDIRIGDKVFIEKGGEVIPEVVKSIPEARTGEERVFEMPERCPSCGSKIVRCEGEVAYRCINAGCPAQVKGRIIHFAARNAMDIEGLGEKLVNTLVDEGLVKNYADIYSLKDDDLRDLERMAEKSVNNLLNAIEESKGRSFDRVVFALGIREVGSHTAKLLASHFHTMKRLKNAGYEELIQIPEIGPAAAESITDFFSDRENRTIIKVLREAGVNMGKKERKTPKPLLGRTFVLTGMLSRYTREEATRLIEDLGGRVSSSVSGKTDFVVVGESPGSKYESAKKLGVKTILEEELVKIISNIKIQKSK</sequence>
<feature type="binding site" evidence="14">
    <location>
        <position position="407"/>
    </location>
    <ligand>
        <name>Zn(2+)</name>
        <dbReference type="ChEBI" id="CHEBI:29105"/>
    </ligand>
</feature>
<evidence type="ECO:0000256" key="10">
    <source>
        <dbReference type="ARBA" id="ARBA00023027"/>
    </source>
</evidence>
<gene>
    <name evidence="14" type="primary">ligA</name>
    <name evidence="16" type="ORF">CH333_04675</name>
</gene>
<feature type="binding site" evidence="14">
    <location>
        <position position="313"/>
    </location>
    <ligand>
        <name>NAD(+)</name>
        <dbReference type="ChEBI" id="CHEBI:57540"/>
    </ligand>
</feature>
<keyword evidence="7 14" id="KW-0227">DNA damage</keyword>
<dbReference type="AlphaFoldDB" id="A0A235BUR5"/>
<evidence type="ECO:0000313" key="17">
    <source>
        <dbReference type="Proteomes" id="UP000215215"/>
    </source>
</evidence>
<dbReference type="SMART" id="SM00532">
    <property type="entry name" value="LIGANc"/>
    <property type="match status" value="1"/>
</dbReference>
<evidence type="ECO:0000256" key="9">
    <source>
        <dbReference type="ARBA" id="ARBA00022842"/>
    </source>
</evidence>
<feature type="binding site" evidence="14">
    <location>
        <begin position="34"/>
        <end position="38"/>
    </location>
    <ligand>
        <name>NAD(+)</name>
        <dbReference type="ChEBI" id="CHEBI:57540"/>
    </ligand>
</feature>
<evidence type="ECO:0000256" key="11">
    <source>
        <dbReference type="ARBA" id="ARBA00023204"/>
    </source>
</evidence>
<evidence type="ECO:0000259" key="15">
    <source>
        <dbReference type="PROSITE" id="PS50172"/>
    </source>
</evidence>
<evidence type="ECO:0000256" key="1">
    <source>
        <dbReference type="ARBA" id="ARBA00004067"/>
    </source>
</evidence>
<comment type="function">
    <text evidence="1 14">DNA ligase that catalyzes the formation of phosphodiester linkages between 5'-phosphoryl and 3'-hydroxyl groups in double-stranded DNA using NAD as a coenzyme and as the energy source for the reaction. It is essential for DNA replication and repair of damaged DNA.</text>
</comment>
<evidence type="ECO:0000256" key="3">
    <source>
        <dbReference type="ARBA" id="ARBA00013308"/>
    </source>
</evidence>
<dbReference type="Pfam" id="PF03120">
    <property type="entry name" value="OB_DNA_ligase"/>
    <property type="match status" value="1"/>
</dbReference>
<dbReference type="FunFam" id="1.10.150.20:FF:000006">
    <property type="entry name" value="DNA ligase"/>
    <property type="match status" value="1"/>
</dbReference>
<dbReference type="FunFam" id="1.10.287.610:FF:000002">
    <property type="entry name" value="DNA ligase"/>
    <property type="match status" value="1"/>
</dbReference>
<accession>A0A235BUR5</accession>
<feature type="binding site" evidence="14">
    <location>
        <position position="174"/>
    </location>
    <ligand>
        <name>NAD(+)</name>
        <dbReference type="ChEBI" id="CHEBI:57540"/>
    </ligand>
</feature>
<feature type="binding site" evidence="14">
    <location>
        <position position="289"/>
    </location>
    <ligand>
        <name>NAD(+)</name>
        <dbReference type="ChEBI" id="CHEBI:57540"/>
    </ligand>
</feature>
<dbReference type="PANTHER" id="PTHR23389">
    <property type="entry name" value="CHROMOSOME TRANSMISSION FIDELITY FACTOR 18"/>
    <property type="match status" value="1"/>
</dbReference>
<protein>
    <recommendedName>
        <fullName evidence="3 14">DNA ligase</fullName>
        <ecNumber evidence="2 14">6.5.1.2</ecNumber>
    </recommendedName>
    <alternativeName>
        <fullName evidence="14">Polydeoxyribonucleotide synthase [NAD(+)]</fullName>
    </alternativeName>
</protein>
<dbReference type="Pfam" id="PF14520">
    <property type="entry name" value="HHH_5"/>
    <property type="match status" value="1"/>
</dbReference>
<dbReference type="GO" id="GO:0003677">
    <property type="term" value="F:DNA binding"/>
    <property type="evidence" value="ECO:0007669"/>
    <property type="project" value="InterPro"/>
</dbReference>
<dbReference type="InterPro" id="IPR003583">
    <property type="entry name" value="Hlx-hairpin-Hlx_DNA-bd_motif"/>
</dbReference>
<dbReference type="InterPro" id="IPR033136">
    <property type="entry name" value="DNA_ligase_CS"/>
</dbReference>
<dbReference type="InterPro" id="IPR004149">
    <property type="entry name" value="Znf_DNAligase_C4"/>
</dbReference>
<dbReference type="SUPFAM" id="SSF52113">
    <property type="entry name" value="BRCT domain"/>
    <property type="match status" value="1"/>
</dbReference>
<dbReference type="Gene3D" id="3.40.50.10190">
    <property type="entry name" value="BRCT domain"/>
    <property type="match status" value="1"/>
</dbReference>
<dbReference type="InterPro" id="IPR004150">
    <property type="entry name" value="NAD_DNA_ligase_OB"/>
</dbReference>
<keyword evidence="11 14" id="KW-0234">DNA repair</keyword>
<dbReference type="Gene3D" id="1.10.287.610">
    <property type="entry name" value="Helix hairpin bin"/>
    <property type="match status" value="1"/>
</dbReference>
<evidence type="ECO:0000256" key="12">
    <source>
        <dbReference type="ARBA" id="ARBA00034005"/>
    </source>
</evidence>
<keyword evidence="9 14" id="KW-0460">Magnesium</keyword>
<dbReference type="FunFam" id="3.30.470.30:FF:000001">
    <property type="entry name" value="DNA ligase"/>
    <property type="match status" value="1"/>
</dbReference>
<proteinExistence type="inferred from homology"/>
<dbReference type="CDD" id="cd00114">
    <property type="entry name" value="LIGANc"/>
    <property type="match status" value="1"/>
</dbReference>
<keyword evidence="14" id="KW-0464">Manganese</keyword>
<comment type="catalytic activity">
    <reaction evidence="12 14">
        <text>NAD(+) + (deoxyribonucleotide)n-3'-hydroxyl + 5'-phospho-(deoxyribonucleotide)m = (deoxyribonucleotide)n+m + AMP + beta-nicotinamide D-nucleotide.</text>
        <dbReference type="EC" id="6.5.1.2"/>
    </reaction>
</comment>
<comment type="similarity">
    <text evidence="13 14">Belongs to the NAD-dependent DNA ligase family. LigA subfamily.</text>
</comment>
<dbReference type="SUPFAM" id="SSF56091">
    <property type="entry name" value="DNA ligase/mRNA capping enzyme, catalytic domain"/>
    <property type="match status" value="1"/>
</dbReference>
<evidence type="ECO:0000256" key="6">
    <source>
        <dbReference type="ARBA" id="ARBA00022723"/>
    </source>
</evidence>
<dbReference type="Pfam" id="PF12826">
    <property type="entry name" value="HHH_2"/>
    <property type="match status" value="1"/>
</dbReference>
<evidence type="ECO:0000256" key="7">
    <source>
        <dbReference type="ARBA" id="ARBA00022763"/>
    </source>
</evidence>
<evidence type="ECO:0000256" key="4">
    <source>
        <dbReference type="ARBA" id="ARBA00022598"/>
    </source>
</evidence>
<feature type="binding site" evidence="14">
    <location>
        <position position="113"/>
    </location>
    <ligand>
        <name>NAD(+)</name>
        <dbReference type="ChEBI" id="CHEBI:57540"/>
    </ligand>
</feature>
<dbReference type="InterPro" id="IPR036420">
    <property type="entry name" value="BRCT_dom_sf"/>
</dbReference>
<dbReference type="InterPro" id="IPR013839">
    <property type="entry name" value="DNAligase_adenylation"/>
</dbReference>
<dbReference type="HAMAP" id="MF_01588">
    <property type="entry name" value="DNA_ligase_A"/>
    <property type="match status" value="1"/>
</dbReference>
<organism evidence="16 17">
    <name type="scientific">candidate division WOR-3 bacterium JGI_Cruoil_03_44_89</name>
    <dbReference type="NCBI Taxonomy" id="1973748"/>
    <lineage>
        <taxon>Bacteria</taxon>
        <taxon>Bacteria division WOR-3</taxon>
    </lineage>
</organism>